<dbReference type="OrthoDB" id="9810871at2"/>
<dbReference type="InterPro" id="IPR038507">
    <property type="entry name" value="YcnI-like_sf"/>
</dbReference>
<keyword evidence="2" id="KW-0812">Transmembrane</keyword>
<evidence type="ECO:0000256" key="1">
    <source>
        <dbReference type="SAM" id="MobiDB-lite"/>
    </source>
</evidence>
<sequence length="235" mass="23825">MKHRMFRAGAVVLAAAVGGLALATPASAHVRSGGSPLPQGGYGIVELVVPGETDGASTVGLTVTIPDDVNLTSARTQPIPGWTANAEREQSGGTDRVSRIVWTATDPASGYGVGEYQVFSFSAGPWPEGVDSVALPSDQSYTDGSVVSWNEVAVDESSEPEHPAPEVALVEADAGHGDGHGAASSDSGSEHHDVVATSDGSDRVWQTISVVSLVLAVAAVAGLGFVLRRGRGAGS</sequence>
<evidence type="ECO:0000259" key="4">
    <source>
        <dbReference type="Pfam" id="PF07987"/>
    </source>
</evidence>
<feature type="region of interest" description="Disordered" evidence="1">
    <location>
        <begin position="174"/>
        <end position="199"/>
    </location>
</feature>
<proteinExistence type="predicted"/>
<evidence type="ECO:0000256" key="2">
    <source>
        <dbReference type="SAM" id="Phobius"/>
    </source>
</evidence>
<dbReference type="RefSeq" id="WP_089245740.1">
    <property type="nucleotide sequence ID" value="NZ_FZOW01000005.1"/>
</dbReference>
<gene>
    <name evidence="5" type="ORF">SAMN05421642_105122</name>
</gene>
<reference evidence="6" key="1">
    <citation type="submission" date="2017-06" db="EMBL/GenBank/DDBJ databases">
        <authorList>
            <person name="Varghese N."/>
            <person name="Submissions S."/>
        </authorList>
    </citation>
    <scope>NUCLEOTIDE SEQUENCE [LARGE SCALE GENOMIC DNA]</scope>
    <source>
        <strain evidence="6">JCM 23211</strain>
    </source>
</reference>
<name>A0A239H759_9NOCA</name>
<accession>A0A239H759</accession>
<dbReference type="Proteomes" id="UP000198327">
    <property type="component" value="Unassembled WGS sequence"/>
</dbReference>
<evidence type="ECO:0000313" key="5">
    <source>
        <dbReference type="EMBL" id="SNS77217.1"/>
    </source>
</evidence>
<protein>
    <submittedName>
        <fullName evidence="5">Uncharacterized protein YcnI</fullName>
    </submittedName>
</protein>
<keyword evidence="2" id="KW-0472">Membrane</keyword>
<dbReference type="InterPro" id="IPR012533">
    <property type="entry name" value="YcnI-copper_dom"/>
</dbReference>
<feature type="signal peptide" evidence="3">
    <location>
        <begin position="1"/>
        <end position="28"/>
    </location>
</feature>
<dbReference type="Gene3D" id="2.60.40.2230">
    <property type="entry name" value="Uncharacterised protein YcnI-like PF07987, DUF1775"/>
    <property type="match status" value="1"/>
</dbReference>
<feature type="chain" id="PRO_5013258086" evidence="3">
    <location>
        <begin position="29"/>
        <end position="235"/>
    </location>
</feature>
<feature type="transmembrane region" description="Helical" evidence="2">
    <location>
        <begin position="204"/>
        <end position="227"/>
    </location>
</feature>
<dbReference type="EMBL" id="FZOW01000005">
    <property type="protein sequence ID" value="SNS77217.1"/>
    <property type="molecule type" value="Genomic_DNA"/>
</dbReference>
<keyword evidence="6" id="KW-1185">Reference proteome</keyword>
<keyword evidence="2" id="KW-1133">Transmembrane helix</keyword>
<dbReference type="Pfam" id="PF07987">
    <property type="entry name" value="DUF1775"/>
    <property type="match status" value="1"/>
</dbReference>
<evidence type="ECO:0000313" key="6">
    <source>
        <dbReference type="Proteomes" id="UP000198327"/>
    </source>
</evidence>
<feature type="domain" description="YncI copper-binding" evidence="4">
    <location>
        <begin position="29"/>
        <end position="169"/>
    </location>
</feature>
<dbReference type="CDD" id="cd08545">
    <property type="entry name" value="YcnI_like"/>
    <property type="match status" value="1"/>
</dbReference>
<keyword evidence="3" id="KW-0732">Signal</keyword>
<dbReference type="AlphaFoldDB" id="A0A239H759"/>
<evidence type="ECO:0000256" key="3">
    <source>
        <dbReference type="SAM" id="SignalP"/>
    </source>
</evidence>
<organism evidence="5 6">
    <name type="scientific">Rhodococcoides kyotonense</name>
    <dbReference type="NCBI Taxonomy" id="398843"/>
    <lineage>
        <taxon>Bacteria</taxon>
        <taxon>Bacillati</taxon>
        <taxon>Actinomycetota</taxon>
        <taxon>Actinomycetes</taxon>
        <taxon>Mycobacteriales</taxon>
        <taxon>Nocardiaceae</taxon>
        <taxon>Rhodococcoides</taxon>
    </lineage>
</organism>